<organism evidence="3">
    <name type="scientific">Aphanomyces astaci</name>
    <name type="common">Crayfish plague agent</name>
    <dbReference type="NCBI Taxonomy" id="112090"/>
    <lineage>
        <taxon>Eukaryota</taxon>
        <taxon>Sar</taxon>
        <taxon>Stramenopiles</taxon>
        <taxon>Oomycota</taxon>
        <taxon>Saprolegniomycetes</taxon>
        <taxon>Saprolegniales</taxon>
        <taxon>Verrucalvaceae</taxon>
        <taxon>Aphanomyces</taxon>
    </lineage>
</organism>
<dbReference type="AlphaFoldDB" id="W4GZL7"/>
<dbReference type="STRING" id="112090.W4GZL7"/>
<dbReference type="SUPFAM" id="SSF64268">
    <property type="entry name" value="PX domain"/>
    <property type="match status" value="1"/>
</dbReference>
<reference evidence="3" key="1">
    <citation type="submission" date="2013-12" db="EMBL/GenBank/DDBJ databases">
        <title>The Genome Sequence of Aphanomyces astaci APO3.</title>
        <authorList>
            <consortium name="The Broad Institute Genomics Platform"/>
            <person name="Russ C."/>
            <person name="Tyler B."/>
            <person name="van West P."/>
            <person name="Dieguez-Uribeondo J."/>
            <person name="Young S.K."/>
            <person name="Zeng Q."/>
            <person name="Gargeya S."/>
            <person name="Fitzgerald M."/>
            <person name="Abouelleil A."/>
            <person name="Alvarado L."/>
            <person name="Chapman S.B."/>
            <person name="Gainer-Dewar J."/>
            <person name="Goldberg J."/>
            <person name="Griggs A."/>
            <person name="Gujja S."/>
            <person name="Hansen M."/>
            <person name="Howarth C."/>
            <person name="Imamovic A."/>
            <person name="Ireland A."/>
            <person name="Larimer J."/>
            <person name="McCowan C."/>
            <person name="Murphy C."/>
            <person name="Pearson M."/>
            <person name="Poon T.W."/>
            <person name="Priest M."/>
            <person name="Roberts A."/>
            <person name="Saif S."/>
            <person name="Shea T."/>
            <person name="Sykes S."/>
            <person name="Wortman J."/>
            <person name="Nusbaum C."/>
            <person name="Birren B."/>
        </authorList>
    </citation>
    <scope>NUCLEOTIDE SEQUENCE [LARGE SCALE GENOMIC DNA]</scope>
    <source>
        <strain evidence="3">APO3</strain>
    </source>
</reference>
<feature type="compositionally biased region" description="Low complexity" evidence="1">
    <location>
        <begin position="46"/>
        <end position="55"/>
    </location>
</feature>
<protein>
    <recommendedName>
        <fullName evidence="2">PX domain-containing protein</fullName>
    </recommendedName>
</protein>
<feature type="region of interest" description="Disordered" evidence="1">
    <location>
        <begin position="310"/>
        <end position="352"/>
    </location>
</feature>
<dbReference type="PANTHER" id="PTHR42678">
    <property type="entry name" value="AMIDASE"/>
    <property type="match status" value="1"/>
</dbReference>
<evidence type="ECO:0000256" key="1">
    <source>
        <dbReference type="SAM" id="MobiDB-lite"/>
    </source>
</evidence>
<feature type="compositionally biased region" description="Basic and acidic residues" evidence="1">
    <location>
        <begin position="1"/>
        <end position="12"/>
    </location>
</feature>
<gene>
    <name evidence="3" type="ORF">H257_02946</name>
</gene>
<dbReference type="Gene3D" id="3.30.1520.10">
    <property type="entry name" value="Phox-like domain"/>
    <property type="match status" value="1"/>
</dbReference>
<dbReference type="InterPro" id="IPR036871">
    <property type="entry name" value="PX_dom_sf"/>
</dbReference>
<feature type="domain" description="PX" evidence="2">
    <location>
        <begin position="181"/>
        <end position="299"/>
    </location>
</feature>
<dbReference type="InterPro" id="IPR036928">
    <property type="entry name" value="AS_sf"/>
</dbReference>
<proteinExistence type="predicted"/>
<feature type="region of interest" description="Disordered" evidence="1">
    <location>
        <begin position="151"/>
        <end position="171"/>
    </location>
</feature>
<accession>W4GZL7</accession>
<evidence type="ECO:0000313" key="3">
    <source>
        <dbReference type="EMBL" id="ETV85077.1"/>
    </source>
</evidence>
<dbReference type="PANTHER" id="PTHR42678:SF34">
    <property type="entry name" value="OS04G0183300 PROTEIN"/>
    <property type="match status" value="1"/>
</dbReference>
<feature type="compositionally biased region" description="Low complexity" evidence="1">
    <location>
        <begin position="334"/>
        <end position="348"/>
    </location>
</feature>
<dbReference type="EMBL" id="KI913118">
    <property type="protein sequence ID" value="ETV85077.1"/>
    <property type="molecule type" value="Genomic_DNA"/>
</dbReference>
<dbReference type="PROSITE" id="PS50195">
    <property type="entry name" value="PX"/>
    <property type="match status" value="1"/>
</dbReference>
<feature type="region of interest" description="Disordered" evidence="1">
    <location>
        <begin position="113"/>
        <end position="133"/>
    </location>
</feature>
<name>W4GZL7_APHAT</name>
<dbReference type="InterPro" id="IPR001683">
    <property type="entry name" value="PX_dom"/>
</dbReference>
<dbReference type="CDD" id="cd06093">
    <property type="entry name" value="PX_domain"/>
    <property type="match status" value="1"/>
</dbReference>
<sequence length="881" mass="93762">MSENDKDGEKTVADTSIGTTVSPKVPTSSSTAFTIGNTETEPNINGAAGASSSSSSLAEYGATADFMDQPPSHIKLVIPVHEAAREGLTAVSSSSPLPSSSWKFSPNSVLSSPSRSGLLLSDHPATPHNNTTTTDPLTYIAHGLHSWDSSANSGPPSFIRPPTANSPDRQHSTSLQVEIQAVTLPADGGIKEVEDDKGTHIVFALEVRLMSGRQWVIEKRYSDFIDLDDRMQKANAAGVRNLPFPKELLSFRGNTHGELDQCRLDLEKYVQGLLHMQPLKPILTFLAVDAHLASLDGNDRIQQQPKQVDMKNDDLAPDGSQDQSKAARQHLNRSSPSSSKPPAAPSGSDGVAVDAAAMSSETNAMSQATCRRKTSATTSGWGADTFNYTDTTIAKLQDAINSHELSAEDIVQHYLDVIDQLNHNGPQVNGVIETSPTALAIAQDYRNGGLLHGIPVLVKANIATSGDGLTACAGSSAMEGNIAPCDAVLVQKLRAAGAIVLGHANMVEWANWRSLTGKLDWSARGGLTKNPYVLTAPTSGSSSGSALTVAANMIPIAIGTETDGSIVSPASYVSIVGLKPTVGLVSRTGVIPISARQDSPGPMGRTVADVAIVLQAIAGFDPTDPASKDIPVPEYSQTYNALTSFKNVRVAVSKQAHDMTQNEFLSQAQVDAFNRGVDTLKALGADIVYAPYPNAAAIWTSNCELVALTTEFKVDVEAYLSTLAWKEGVTPMKTLQDIVEYNAAHPQTELHVLDQSLLLQSLNGPNQTSTAYLDALALCQDLAVTNGIEKYMKDTQADVIFALTATWSQGPNSPGYPAIAGWPILTVPLGYDHSVPFGVSFVTPKYHEEKLLQYGYMFEQATKMRVPPQFVPDNEAPQSPS</sequence>
<dbReference type="Pfam" id="PF01425">
    <property type="entry name" value="Amidase"/>
    <property type="match status" value="1"/>
</dbReference>
<dbReference type="Gene3D" id="3.90.1300.10">
    <property type="entry name" value="Amidase signature (AS) domain"/>
    <property type="match status" value="1"/>
</dbReference>
<feature type="compositionally biased region" description="Low complexity" evidence="1">
    <location>
        <begin position="19"/>
        <end position="31"/>
    </location>
</feature>
<dbReference type="SUPFAM" id="SSF75304">
    <property type="entry name" value="Amidase signature (AS) enzymes"/>
    <property type="match status" value="1"/>
</dbReference>
<dbReference type="RefSeq" id="XP_009825095.1">
    <property type="nucleotide sequence ID" value="XM_009826793.1"/>
</dbReference>
<feature type="region of interest" description="Disordered" evidence="1">
    <location>
        <begin position="1"/>
        <end position="55"/>
    </location>
</feature>
<dbReference type="Pfam" id="PF00787">
    <property type="entry name" value="PX"/>
    <property type="match status" value="1"/>
</dbReference>
<evidence type="ECO:0000259" key="2">
    <source>
        <dbReference type="PROSITE" id="PS50195"/>
    </source>
</evidence>
<dbReference type="GO" id="GO:0035091">
    <property type="term" value="F:phosphatidylinositol binding"/>
    <property type="evidence" value="ECO:0007669"/>
    <property type="project" value="InterPro"/>
</dbReference>
<dbReference type="OrthoDB" id="566138at2759"/>
<feature type="compositionally biased region" description="Polar residues" evidence="1">
    <location>
        <begin position="32"/>
        <end position="43"/>
    </location>
</feature>
<dbReference type="GeneID" id="20804942"/>
<dbReference type="VEuPathDB" id="FungiDB:H257_02946"/>
<dbReference type="InterPro" id="IPR023631">
    <property type="entry name" value="Amidase_dom"/>
</dbReference>